<evidence type="ECO:0000256" key="3">
    <source>
        <dbReference type="ARBA" id="ARBA00022670"/>
    </source>
</evidence>
<dbReference type="EC" id="3.1.26.4" evidence="2"/>
<sequence length="586" mass="66009">MVSLQSTSIESPEADNDVTVSQEYSAGIQLYESDTATSTCDWDCAITLKEGAIPPRATAPSIFQAYINEVLWEYLGRSVVAYIDDILIYSSSWDQHVHDIWAVPCTLLQNHLYCKLEKCEFHCKEVSFLGMVARPLTDLLHRVAKRLKCGAEVEKSFSELKEAFSTAPVLQQLDLGKPLMARREEREGGCTLLATPRRSPVYQHGSNTVTHLFPGNAKLGPGPTDRGGKSASALPAKPPLCPSTPTPSPYYVGTHLRGDRPPGATHTVQLLSAHYWWLVMPGDIVRYVESCTECSSSKVPRIPPAGKLLPLPTPRRPWSHLAIDFITDLPVSEDNGVILVIVDRFSKMVRFLPLKGLPTAWEMADHLFCHIFWQFRLLEDIVSDRGPQFTSRVWWLGFLRLYCQKHSETWSTYLPWVEYAQTSLWHVAAGLTPFECVLGFQPLLYPWNPPISDQLAVEMWCQRSEQMWEEAHQKLRKAIANYKRKVDRRRGDIPRYEPGQQMWVSMRDGFASTKGKLAARYEGPYAILQWIKQVTYSVGLPGHSRASRAFHESALKPVVEGPLAKEESSLSALSPPLEMEGGPAYK</sequence>
<keyword evidence="17" id="KW-1185">Reference proteome</keyword>
<evidence type="ECO:0000256" key="11">
    <source>
        <dbReference type="ARBA" id="ARBA00023125"/>
    </source>
</evidence>
<feature type="region of interest" description="Disordered" evidence="14">
    <location>
        <begin position="212"/>
        <end position="240"/>
    </location>
</feature>
<evidence type="ECO:0000259" key="15">
    <source>
        <dbReference type="PROSITE" id="PS50994"/>
    </source>
</evidence>
<dbReference type="Gene3D" id="1.10.340.70">
    <property type="match status" value="1"/>
</dbReference>
<comment type="similarity">
    <text evidence="1">Belongs to the beta type-B retroviral polymerase family. HERV class-II K(HML-2) pol subfamily.</text>
</comment>
<keyword evidence="4" id="KW-0479">Metal-binding</keyword>
<evidence type="ECO:0000256" key="8">
    <source>
        <dbReference type="ARBA" id="ARBA00022908"/>
    </source>
</evidence>
<keyword evidence="11" id="KW-0238">DNA-binding</keyword>
<dbReference type="GO" id="GO:0003964">
    <property type="term" value="F:RNA-directed DNA polymerase activity"/>
    <property type="evidence" value="ECO:0007669"/>
    <property type="project" value="UniProtKB-KW"/>
</dbReference>
<dbReference type="GO" id="GO:0004523">
    <property type="term" value="F:RNA-DNA hybrid ribonuclease activity"/>
    <property type="evidence" value="ECO:0007669"/>
    <property type="project" value="UniProtKB-EC"/>
</dbReference>
<dbReference type="InterPro" id="IPR000477">
    <property type="entry name" value="RT_dom"/>
</dbReference>
<evidence type="ECO:0000256" key="13">
    <source>
        <dbReference type="ARBA" id="ARBA00039658"/>
    </source>
</evidence>
<evidence type="ECO:0000256" key="10">
    <source>
        <dbReference type="ARBA" id="ARBA00022932"/>
    </source>
</evidence>
<dbReference type="InterPro" id="IPR012337">
    <property type="entry name" value="RNaseH-like_sf"/>
</dbReference>
<feature type="region of interest" description="Disordered" evidence="14">
    <location>
        <begin position="566"/>
        <end position="586"/>
    </location>
</feature>
<name>A0AAD8Z8I0_9TELE</name>
<dbReference type="InterPro" id="IPR041588">
    <property type="entry name" value="Integrase_H2C2"/>
</dbReference>
<keyword evidence="7" id="KW-0460">Magnesium</keyword>
<dbReference type="Gene3D" id="3.30.420.10">
    <property type="entry name" value="Ribonuclease H-like superfamily/Ribonuclease H"/>
    <property type="match status" value="1"/>
</dbReference>
<evidence type="ECO:0000256" key="7">
    <source>
        <dbReference type="ARBA" id="ARBA00022842"/>
    </source>
</evidence>
<evidence type="ECO:0000256" key="4">
    <source>
        <dbReference type="ARBA" id="ARBA00022723"/>
    </source>
</evidence>
<keyword evidence="10" id="KW-0548">Nucleotidyltransferase</keyword>
<dbReference type="PROSITE" id="PS50994">
    <property type="entry name" value="INTEGRASE"/>
    <property type="match status" value="1"/>
</dbReference>
<evidence type="ECO:0000256" key="9">
    <source>
        <dbReference type="ARBA" id="ARBA00022918"/>
    </source>
</evidence>
<comment type="caution">
    <text evidence="16">The sequence shown here is derived from an EMBL/GenBank/DDBJ whole genome shotgun (WGS) entry which is preliminary data.</text>
</comment>
<dbReference type="Pfam" id="PF00078">
    <property type="entry name" value="RVT_1"/>
    <property type="match status" value="1"/>
</dbReference>
<dbReference type="PANTHER" id="PTHR37984">
    <property type="entry name" value="PROTEIN CBG26694"/>
    <property type="match status" value="1"/>
</dbReference>
<keyword evidence="12" id="KW-0233">DNA recombination</keyword>
<dbReference type="AlphaFoldDB" id="A0AAD8Z8I0"/>
<dbReference type="GO" id="GO:0015074">
    <property type="term" value="P:DNA integration"/>
    <property type="evidence" value="ECO:0007669"/>
    <property type="project" value="UniProtKB-KW"/>
</dbReference>
<dbReference type="PANTHER" id="PTHR37984:SF5">
    <property type="entry name" value="PROTEIN NYNRIN-LIKE"/>
    <property type="match status" value="1"/>
</dbReference>
<dbReference type="GO" id="GO:0046872">
    <property type="term" value="F:metal ion binding"/>
    <property type="evidence" value="ECO:0007669"/>
    <property type="project" value="UniProtKB-KW"/>
</dbReference>
<dbReference type="GO" id="GO:0004190">
    <property type="term" value="F:aspartic-type endopeptidase activity"/>
    <property type="evidence" value="ECO:0007669"/>
    <property type="project" value="UniProtKB-KW"/>
</dbReference>
<keyword evidence="8" id="KW-0229">DNA integration</keyword>
<dbReference type="EMBL" id="JAROKS010000018">
    <property type="protein sequence ID" value="KAK1793406.1"/>
    <property type="molecule type" value="Genomic_DNA"/>
</dbReference>
<keyword evidence="10" id="KW-0808">Transferase</keyword>
<dbReference type="InterPro" id="IPR056924">
    <property type="entry name" value="SH3_Tf2-1"/>
</dbReference>
<feature type="compositionally biased region" description="Low complexity" evidence="14">
    <location>
        <begin position="569"/>
        <end position="580"/>
    </location>
</feature>
<evidence type="ECO:0000256" key="12">
    <source>
        <dbReference type="ARBA" id="ARBA00023172"/>
    </source>
</evidence>
<proteinExistence type="inferred from homology"/>
<dbReference type="SUPFAM" id="SSF56672">
    <property type="entry name" value="DNA/RNA polymerases"/>
    <property type="match status" value="1"/>
</dbReference>
<dbReference type="Gene3D" id="3.30.70.270">
    <property type="match status" value="1"/>
</dbReference>
<reference evidence="16" key="1">
    <citation type="submission" date="2023-03" db="EMBL/GenBank/DDBJ databases">
        <title>Electrophorus voltai genome.</title>
        <authorList>
            <person name="Bian C."/>
        </authorList>
    </citation>
    <scope>NUCLEOTIDE SEQUENCE</scope>
    <source>
        <strain evidence="16">CB-2022</strain>
        <tissue evidence="16">Muscle</tissue>
    </source>
</reference>
<evidence type="ECO:0000256" key="5">
    <source>
        <dbReference type="ARBA" id="ARBA00022750"/>
    </source>
</evidence>
<dbReference type="Pfam" id="PF24626">
    <property type="entry name" value="SH3_Tf2-1"/>
    <property type="match status" value="1"/>
</dbReference>
<evidence type="ECO:0000256" key="14">
    <source>
        <dbReference type="SAM" id="MobiDB-lite"/>
    </source>
</evidence>
<dbReference type="InterPro" id="IPR050951">
    <property type="entry name" value="Retrovirus_Pol_polyprotein"/>
</dbReference>
<dbReference type="InterPro" id="IPR043502">
    <property type="entry name" value="DNA/RNA_pol_sf"/>
</dbReference>
<dbReference type="InterPro" id="IPR001584">
    <property type="entry name" value="Integrase_cat-core"/>
</dbReference>
<keyword evidence="9" id="KW-0695">RNA-directed DNA polymerase</keyword>
<organism evidence="16 17">
    <name type="scientific">Electrophorus voltai</name>
    <dbReference type="NCBI Taxonomy" id="2609070"/>
    <lineage>
        <taxon>Eukaryota</taxon>
        <taxon>Metazoa</taxon>
        <taxon>Chordata</taxon>
        <taxon>Craniata</taxon>
        <taxon>Vertebrata</taxon>
        <taxon>Euteleostomi</taxon>
        <taxon>Actinopterygii</taxon>
        <taxon>Neopterygii</taxon>
        <taxon>Teleostei</taxon>
        <taxon>Ostariophysi</taxon>
        <taxon>Gymnotiformes</taxon>
        <taxon>Gymnotoidei</taxon>
        <taxon>Gymnotidae</taxon>
        <taxon>Electrophorus</taxon>
    </lineage>
</organism>
<feature type="domain" description="Integrase catalytic" evidence="15">
    <location>
        <begin position="313"/>
        <end position="391"/>
    </location>
</feature>
<evidence type="ECO:0000313" key="16">
    <source>
        <dbReference type="EMBL" id="KAK1793406.1"/>
    </source>
</evidence>
<gene>
    <name evidence="16" type="ORF">P4O66_011786</name>
</gene>
<accession>A0AAD8Z8I0</accession>
<dbReference type="GO" id="GO:0003887">
    <property type="term" value="F:DNA-directed DNA polymerase activity"/>
    <property type="evidence" value="ECO:0007669"/>
    <property type="project" value="UniProtKB-KW"/>
</dbReference>
<evidence type="ECO:0000313" key="17">
    <source>
        <dbReference type="Proteomes" id="UP001239994"/>
    </source>
</evidence>
<keyword evidence="10" id="KW-0239">DNA-directed DNA polymerase</keyword>
<dbReference type="InterPro" id="IPR043128">
    <property type="entry name" value="Rev_trsase/Diguanyl_cyclase"/>
</dbReference>
<dbReference type="Pfam" id="PF17921">
    <property type="entry name" value="Integrase_H2C2"/>
    <property type="match status" value="1"/>
</dbReference>
<keyword evidence="5" id="KW-0064">Aspartyl protease</keyword>
<dbReference type="InterPro" id="IPR036397">
    <property type="entry name" value="RNaseH_sf"/>
</dbReference>
<dbReference type="GO" id="GO:0006508">
    <property type="term" value="P:proteolysis"/>
    <property type="evidence" value="ECO:0007669"/>
    <property type="project" value="UniProtKB-KW"/>
</dbReference>
<protein>
    <recommendedName>
        <fullName evidence="13">Gypsy retrotransposon integrase-like protein 1</fullName>
        <ecNumber evidence="2">3.1.26.4</ecNumber>
    </recommendedName>
</protein>
<dbReference type="GO" id="GO:0006310">
    <property type="term" value="P:DNA recombination"/>
    <property type="evidence" value="ECO:0007669"/>
    <property type="project" value="UniProtKB-KW"/>
</dbReference>
<keyword evidence="6" id="KW-0378">Hydrolase</keyword>
<evidence type="ECO:0000256" key="2">
    <source>
        <dbReference type="ARBA" id="ARBA00012180"/>
    </source>
</evidence>
<evidence type="ECO:0000256" key="6">
    <source>
        <dbReference type="ARBA" id="ARBA00022801"/>
    </source>
</evidence>
<dbReference type="Proteomes" id="UP001239994">
    <property type="component" value="Unassembled WGS sequence"/>
</dbReference>
<evidence type="ECO:0000256" key="1">
    <source>
        <dbReference type="ARBA" id="ARBA00010879"/>
    </source>
</evidence>
<dbReference type="SUPFAM" id="SSF53098">
    <property type="entry name" value="Ribonuclease H-like"/>
    <property type="match status" value="1"/>
</dbReference>
<feature type="non-terminal residue" evidence="16">
    <location>
        <position position="1"/>
    </location>
</feature>
<dbReference type="GO" id="GO:0003677">
    <property type="term" value="F:DNA binding"/>
    <property type="evidence" value="ECO:0007669"/>
    <property type="project" value="UniProtKB-KW"/>
</dbReference>
<keyword evidence="3" id="KW-0645">Protease</keyword>